<accession>A0ABY7IUS7</accession>
<dbReference type="EMBL" id="CP114202">
    <property type="protein sequence ID" value="WAU02043.1"/>
    <property type="molecule type" value="Genomic_DNA"/>
</dbReference>
<dbReference type="RefSeq" id="WP_269777534.1">
    <property type="nucleotide sequence ID" value="NZ_BLIP01000001.1"/>
</dbReference>
<evidence type="ECO:0000313" key="1">
    <source>
        <dbReference type="EMBL" id="WAU02043.1"/>
    </source>
</evidence>
<dbReference type="Proteomes" id="UP001210609">
    <property type="component" value="Chromosome"/>
</dbReference>
<sequence length="42" mass="4500">MGLGACLAISIAVLIRLVHGFYEMDHPPGGWCQNNSAACVHF</sequence>
<evidence type="ECO:0000313" key="2">
    <source>
        <dbReference type="Proteomes" id="UP001210609"/>
    </source>
</evidence>
<name>A0ABY7IUS7_STRNI</name>
<organism evidence="1 2">
    <name type="scientific">Streptomyces nigrescens</name>
    <dbReference type="NCBI Taxonomy" id="1920"/>
    <lineage>
        <taxon>Bacteria</taxon>
        <taxon>Bacillati</taxon>
        <taxon>Actinomycetota</taxon>
        <taxon>Actinomycetes</taxon>
        <taxon>Kitasatosporales</taxon>
        <taxon>Streptomycetaceae</taxon>
        <taxon>Streptomyces</taxon>
    </lineage>
</organism>
<keyword evidence="2" id="KW-1185">Reference proteome</keyword>
<proteinExistence type="predicted"/>
<protein>
    <submittedName>
        <fullName evidence="1">Uncharacterized protein</fullName>
    </submittedName>
</protein>
<reference evidence="1 2" key="1">
    <citation type="submission" date="2022-12" db="EMBL/GenBank/DDBJ databases">
        <authorList>
            <person name="Ruckert C."/>
            <person name="Busche T."/>
            <person name="Kalinowski J."/>
            <person name="Wittmann C."/>
        </authorList>
    </citation>
    <scope>NUCLEOTIDE SEQUENCE [LARGE SCALE GENOMIC DNA]</scope>
    <source>
        <strain evidence="1 2">DSM 40555</strain>
    </source>
</reference>
<gene>
    <name evidence="1" type="ORF">STRLI_000225</name>
</gene>